<organism evidence="1 2">
    <name type="scientific">Sitophilus oryzae</name>
    <name type="common">Rice weevil</name>
    <name type="synonym">Curculio oryzae</name>
    <dbReference type="NCBI Taxonomy" id="7048"/>
    <lineage>
        <taxon>Eukaryota</taxon>
        <taxon>Metazoa</taxon>
        <taxon>Ecdysozoa</taxon>
        <taxon>Arthropoda</taxon>
        <taxon>Hexapoda</taxon>
        <taxon>Insecta</taxon>
        <taxon>Pterygota</taxon>
        <taxon>Neoptera</taxon>
        <taxon>Endopterygota</taxon>
        <taxon>Coleoptera</taxon>
        <taxon>Polyphaga</taxon>
        <taxon>Cucujiformia</taxon>
        <taxon>Curculionidae</taxon>
        <taxon>Dryophthorinae</taxon>
        <taxon>Sitophilus</taxon>
    </lineage>
</organism>
<dbReference type="Proteomes" id="UP000504635">
    <property type="component" value="Unplaced"/>
</dbReference>
<reference evidence="2" key="1">
    <citation type="submission" date="2025-08" db="UniProtKB">
        <authorList>
            <consortium name="RefSeq"/>
        </authorList>
    </citation>
    <scope>IDENTIFICATION</scope>
    <source>
        <tissue evidence="2">Gonads</tissue>
    </source>
</reference>
<dbReference type="GeneID" id="115884214"/>
<evidence type="ECO:0000313" key="2">
    <source>
        <dbReference type="RefSeq" id="XP_030758577.1"/>
    </source>
</evidence>
<dbReference type="KEGG" id="soy:115884214"/>
<dbReference type="RefSeq" id="XP_030758577.1">
    <property type="nucleotide sequence ID" value="XM_030902717.1"/>
</dbReference>
<protein>
    <submittedName>
        <fullName evidence="2">Uncharacterized protein LOC115884214</fullName>
    </submittedName>
</protein>
<evidence type="ECO:0000313" key="1">
    <source>
        <dbReference type="Proteomes" id="UP000504635"/>
    </source>
</evidence>
<dbReference type="InParanoid" id="A0A6J2Y4H4"/>
<proteinExistence type="predicted"/>
<accession>A0A6J2Y4H4</accession>
<sequence>MGNCCQSIQAYCYNVVKTYREECGPLTISYMVPVLREGHDNKGPIPVIPVQNANEIKPIIYKDYYEIDQFLAFPLAIFESYDNRSIAMALSFDDPVYETCVLVKEGLVYVRDDGCGPVLSKVNMKTRANVRVVPLYRHMKRINQMTDVISTVAIASELQRQKYQEEEKESLLKRLRQIEEEN</sequence>
<gene>
    <name evidence="2" type="primary">LOC115884214</name>
</gene>
<keyword evidence="1" id="KW-1185">Reference proteome</keyword>
<dbReference type="AlphaFoldDB" id="A0A6J2Y4H4"/>
<name>A0A6J2Y4H4_SITOR</name>